<dbReference type="OrthoDB" id="427480at2759"/>
<dbReference type="STRING" id="988480.A0A075B4L3"/>
<dbReference type="Proteomes" id="UP000030755">
    <property type="component" value="Unassembled WGS sequence"/>
</dbReference>
<evidence type="ECO:0000256" key="1">
    <source>
        <dbReference type="ARBA" id="ARBA00009670"/>
    </source>
</evidence>
<dbReference type="OMA" id="DVMTTMV"/>
<dbReference type="PANTHER" id="PTHR43173:SF37">
    <property type="entry name" value="ABC1 FAMILY PROTEIN C10F6.14C"/>
    <property type="match status" value="1"/>
</dbReference>
<evidence type="ECO:0000313" key="3">
    <source>
        <dbReference type="EMBL" id="EPZ36267.1"/>
    </source>
</evidence>
<dbReference type="EMBL" id="KE560608">
    <property type="protein sequence ID" value="EPZ36267.1"/>
    <property type="molecule type" value="Genomic_DNA"/>
</dbReference>
<comment type="similarity">
    <text evidence="1">Belongs to the protein kinase superfamily. ADCK protein kinase family.</text>
</comment>
<dbReference type="PANTHER" id="PTHR43173">
    <property type="entry name" value="ABC1 FAMILY PROTEIN"/>
    <property type="match status" value="1"/>
</dbReference>
<protein>
    <submittedName>
        <fullName evidence="3">UbiB domain-containing protein</fullName>
    </submittedName>
</protein>
<dbReference type="InterPro" id="IPR011009">
    <property type="entry name" value="Kinase-like_dom_sf"/>
</dbReference>
<evidence type="ECO:0000259" key="2">
    <source>
        <dbReference type="Pfam" id="PF03109"/>
    </source>
</evidence>
<dbReference type="AlphaFoldDB" id="A0A075B4L3"/>
<evidence type="ECO:0000313" key="4">
    <source>
        <dbReference type="Proteomes" id="UP000030755"/>
    </source>
</evidence>
<proteinExistence type="inferred from homology"/>
<dbReference type="Pfam" id="PF03109">
    <property type="entry name" value="ABC1"/>
    <property type="match status" value="1"/>
</dbReference>
<gene>
    <name evidence="3" type="ORF">O9G_005150</name>
</gene>
<reference evidence="3 4" key="1">
    <citation type="journal article" date="2013" name="Curr. Biol.">
        <title>Shared signatures of parasitism and phylogenomics unite Cryptomycota and microsporidia.</title>
        <authorList>
            <person name="James T.Y."/>
            <person name="Pelin A."/>
            <person name="Bonen L."/>
            <person name="Ahrendt S."/>
            <person name="Sain D."/>
            <person name="Corradi N."/>
            <person name="Stajich J.E."/>
        </authorList>
    </citation>
    <scope>NUCLEOTIDE SEQUENCE [LARGE SCALE GENOMIC DNA]</scope>
    <source>
        <strain evidence="3 4">CSF55</strain>
    </source>
</reference>
<dbReference type="InterPro" id="IPR051130">
    <property type="entry name" value="Mito_struct-func_regulator"/>
</dbReference>
<accession>A0A075B4L3</accession>
<organism evidence="3 4">
    <name type="scientific">Rozella allomycis (strain CSF55)</name>
    <dbReference type="NCBI Taxonomy" id="988480"/>
    <lineage>
        <taxon>Eukaryota</taxon>
        <taxon>Fungi</taxon>
        <taxon>Fungi incertae sedis</taxon>
        <taxon>Cryptomycota</taxon>
        <taxon>Cryptomycota incertae sedis</taxon>
        <taxon>Rozella</taxon>
    </lineage>
</organism>
<feature type="domain" description="ABC1 atypical kinase-like" evidence="2">
    <location>
        <begin position="103"/>
        <end position="353"/>
    </location>
</feature>
<dbReference type="InterPro" id="IPR045307">
    <property type="entry name" value="ADCK1_dom"/>
</dbReference>
<keyword evidence="4" id="KW-1185">Reference proteome</keyword>
<name>A0A075B4L3_ROZAC</name>
<dbReference type="CDD" id="cd13969">
    <property type="entry name" value="ADCK1-like"/>
    <property type="match status" value="1"/>
</dbReference>
<dbReference type="HOGENOM" id="CLU_006533_2_4_1"/>
<dbReference type="SUPFAM" id="SSF56112">
    <property type="entry name" value="Protein kinase-like (PK-like)"/>
    <property type="match status" value="1"/>
</dbReference>
<dbReference type="InterPro" id="IPR004147">
    <property type="entry name" value="ABC1_dom"/>
</dbReference>
<sequence>MQRWQKRLLSTVALGSTIYLIDKYINHSVLERSTRTLYNALVIAADYKLNYDENNLESASKLHSRVSQRMFNVCIKNGGLYIKFGQQIASVDVLPAQYHIFRKLYDDAPSVDYDEVKKLFLEETGKEPLEMFTSFSENAIASASIAQVHKATLPDGTEVAVKVQKPQIASQLNWDLRIHRVVLWLQEMLFDIPLVWMTDYLHEHFRQETNFINEGRNAERAAMDLAKVNDLAEKVYIPKVYWEYTTPRILTCEWIDGTKFNALDDLKQKRFNLTDLMKTCVDVFANQIFKTGFIHADPHPGNILVRWNPKNSEKYQLVLLDHGLYVQSTESFRRDYCLFWKSLFTYDIDSLQSVATKWGIGNVQLFASVTLQKPWKPGKSLLINSKSNAPEVAEMASMMKQKLKSFLTTSELLPKELIFVGRNLNLVRSNNRLYGSPVNRIKIMAIHAVEGLGNDWKIWMPWRKEIIENDRPDQWIDWIVARINYSIFNCSLFLASISFYVNRIWQNLSKLITGKEGEGFEAIIDQRIKEASGQFGIQIEASAFDG</sequence>